<dbReference type="FunFam" id="1.10.10.10:FF:000070">
    <property type="entry name" value="26S proteasome non-ATPase regulatory subunit 12"/>
    <property type="match status" value="1"/>
</dbReference>
<dbReference type="PANTHER" id="PTHR10855">
    <property type="entry name" value="26S PROTEASOME NON-ATPASE REGULATORY SUBUNIT 12/COP9 SIGNALOSOME COMPLEX SUBUNIT 4"/>
    <property type="match status" value="1"/>
</dbReference>
<dbReference type="Pfam" id="PF18098">
    <property type="entry name" value="RPN5_C"/>
    <property type="match status" value="1"/>
</dbReference>
<evidence type="ECO:0000313" key="5">
    <source>
        <dbReference type="Proteomes" id="UP000243686"/>
    </source>
</evidence>
<evidence type="ECO:0000256" key="2">
    <source>
        <dbReference type="ARBA" id="ARBA00022942"/>
    </source>
</evidence>
<dbReference type="Pfam" id="PF01399">
    <property type="entry name" value="PCI"/>
    <property type="match status" value="1"/>
</dbReference>
<keyword evidence="5" id="KW-1185">Reference proteome</keyword>
<dbReference type="Proteomes" id="UP000243686">
    <property type="component" value="Unassembled WGS sequence"/>
</dbReference>
<dbReference type="Gene3D" id="1.10.10.10">
    <property type="entry name" value="Winged helix-like DNA-binding domain superfamily/Winged helix DNA-binding domain"/>
    <property type="match status" value="1"/>
</dbReference>
<dbReference type="GO" id="GO:0008541">
    <property type="term" value="C:proteasome regulatory particle, lid subcomplex"/>
    <property type="evidence" value="ECO:0007669"/>
    <property type="project" value="TreeGrafter"/>
</dbReference>
<dbReference type="SMART" id="SM00088">
    <property type="entry name" value="PINT"/>
    <property type="match status" value="1"/>
</dbReference>
<evidence type="ECO:0000313" key="4">
    <source>
        <dbReference type="EMBL" id="OON13734.1"/>
    </source>
</evidence>
<comment type="similarity">
    <text evidence="1">Belongs to the proteasome subunit p55 family.</text>
</comment>
<evidence type="ECO:0000259" key="3">
    <source>
        <dbReference type="PROSITE" id="PS50250"/>
    </source>
</evidence>
<dbReference type="InterPro" id="IPR040134">
    <property type="entry name" value="PSMD12/CSN4"/>
</dbReference>
<reference evidence="4 5" key="1">
    <citation type="submission" date="2015-03" db="EMBL/GenBank/DDBJ databases">
        <title>Draft genome of the nematode, Opisthorchis viverrini.</title>
        <authorList>
            <person name="Mitreva M."/>
        </authorList>
    </citation>
    <scope>NUCLEOTIDE SEQUENCE [LARGE SCALE GENOMIC DNA]</scope>
    <source>
        <strain evidence="4">Khon Kaen</strain>
    </source>
</reference>
<name>A0A1S8WH50_OPIVI</name>
<dbReference type="GO" id="GO:0005634">
    <property type="term" value="C:nucleus"/>
    <property type="evidence" value="ECO:0007669"/>
    <property type="project" value="UniProtKB-ARBA"/>
</dbReference>
<sequence length="148" mass="17464">MLKAFTTPELLRWDEFCARYETILRTETDVFSKEKSPEKAEKRWNDLHSRLIERNIRVIAGYYTKLRLQRLAQLLDLDIEQAEKYLSELVVGKTITAKIDRLEGIVHFTVPKTPTEILNDWSYNTKCLMTLINQATHLINKERVLHSM</sequence>
<keyword evidence="2" id="KW-0647">Proteasome</keyword>
<dbReference type="InterPro" id="IPR036390">
    <property type="entry name" value="WH_DNA-bd_sf"/>
</dbReference>
<dbReference type="SUPFAM" id="SSF46785">
    <property type="entry name" value="Winged helix' DNA-binding domain"/>
    <property type="match status" value="1"/>
</dbReference>
<proteinExistence type="inferred from homology"/>
<organism evidence="4 5">
    <name type="scientific">Opisthorchis viverrini</name>
    <name type="common">Southeast Asian liver fluke</name>
    <dbReference type="NCBI Taxonomy" id="6198"/>
    <lineage>
        <taxon>Eukaryota</taxon>
        <taxon>Metazoa</taxon>
        <taxon>Spiralia</taxon>
        <taxon>Lophotrochozoa</taxon>
        <taxon>Platyhelminthes</taxon>
        <taxon>Trematoda</taxon>
        <taxon>Digenea</taxon>
        <taxon>Opisthorchiida</taxon>
        <taxon>Opisthorchiata</taxon>
        <taxon>Opisthorchiidae</taxon>
        <taxon>Opisthorchis</taxon>
    </lineage>
</organism>
<dbReference type="InterPro" id="IPR040896">
    <property type="entry name" value="RPN5_C"/>
</dbReference>
<evidence type="ECO:0000256" key="1">
    <source>
        <dbReference type="ARBA" id="ARBA00006397"/>
    </source>
</evidence>
<dbReference type="InterPro" id="IPR036388">
    <property type="entry name" value="WH-like_DNA-bd_sf"/>
</dbReference>
<protein>
    <submittedName>
        <fullName evidence="4">PCI domain protein</fullName>
    </submittedName>
</protein>
<dbReference type="GO" id="GO:0005737">
    <property type="term" value="C:cytoplasm"/>
    <property type="evidence" value="ECO:0007669"/>
    <property type="project" value="TreeGrafter"/>
</dbReference>
<accession>A0A1S8WH50</accession>
<dbReference type="InterPro" id="IPR000717">
    <property type="entry name" value="PCI_dom"/>
</dbReference>
<feature type="domain" description="PCI" evidence="3">
    <location>
        <begin position="1"/>
        <end position="113"/>
    </location>
</feature>
<dbReference type="EMBL" id="KV907152">
    <property type="protein sequence ID" value="OON13734.1"/>
    <property type="molecule type" value="Genomic_DNA"/>
</dbReference>
<dbReference type="PROSITE" id="PS50250">
    <property type="entry name" value="PCI"/>
    <property type="match status" value="1"/>
</dbReference>
<dbReference type="PANTHER" id="PTHR10855:SF1">
    <property type="entry name" value="26S PROTEASOME NON-ATPASE REGULATORY SUBUNIT 12"/>
    <property type="match status" value="1"/>
</dbReference>
<gene>
    <name evidence="4" type="ORF">X801_10485</name>
</gene>
<dbReference type="AlphaFoldDB" id="A0A1S8WH50"/>